<organism evidence="2 3">
    <name type="scientific">Mesobacterium hydrothermale</name>
    <dbReference type="NCBI Taxonomy" id="3111907"/>
    <lineage>
        <taxon>Bacteria</taxon>
        <taxon>Pseudomonadati</taxon>
        <taxon>Pseudomonadota</taxon>
        <taxon>Alphaproteobacteria</taxon>
        <taxon>Rhodobacterales</taxon>
        <taxon>Roseobacteraceae</taxon>
        <taxon>Mesobacterium</taxon>
    </lineage>
</organism>
<name>A0ABU6HEX0_9RHOB</name>
<sequence>MLPMTLPIDLGTVWMRVAGQVWVNHLHVADVVAQAALHQQRVFLGLAHPDGVRPEKPAPARRPVRKAATKPAAKPKAAAPRKPAISTAQPAPTRARRTPSKPPAMPEKLSKD</sequence>
<feature type="compositionally biased region" description="Low complexity" evidence="1">
    <location>
        <begin position="69"/>
        <end position="84"/>
    </location>
</feature>
<comment type="caution">
    <text evidence="2">The sequence shown here is derived from an EMBL/GenBank/DDBJ whole genome shotgun (WGS) entry which is preliminary data.</text>
</comment>
<dbReference type="Proteomes" id="UP001348149">
    <property type="component" value="Unassembled WGS sequence"/>
</dbReference>
<reference evidence="2 3" key="1">
    <citation type="submission" date="2024-01" db="EMBL/GenBank/DDBJ databases">
        <title>Mesobacterium rodlantinim sp. nov., isolated from shallow sea hydrothermal systems off Kueishantao Island.</title>
        <authorList>
            <person name="Su Z."/>
            <person name="Tang K."/>
        </authorList>
    </citation>
    <scope>NUCLEOTIDE SEQUENCE [LARGE SCALE GENOMIC DNA]</scope>
    <source>
        <strain evidence="2 3">TK19101</strain>
    </source>
</reference>
<evidence type="ECO:0000256" key="1">
    <source>
        <dbReference type="SAM" id="MobiDB-lite"/>
    </source>
</evidence>
<evidence type="ECO:0000313" key="2">
    <source>
        <dbReference type="EMBL" id="MEC3861013.1"/>
    </source>
</evidence>
<evidence type="ECO:0000313" key="3">
    <source>
        <dbReference type="Proteomes" id="UP001348149"/>
    </source>
</evidence>
<feature type="region of interest" description="Disordered" evidence="1">
    <location>
        <begin position="48"/>
        <end position="112"/>
    </location>
</feature>
<protein>
    <submittedName>
        <fullName evidence="2">Uncharacterized protein</fullName>
    </submittedName>
</protein>
<keyword evidence="3" id="KW-1185">Reference proteome</keyword>
<gene>
    <name evidence="2" type="ORF">VK792_06925</name>
</gene>
<dbReference type="EMBL" id="JAYLLH010000007">
    <property type="protein sequence ID" value="MEC3861013.1"/>
    <property type="molecule type" value="Genomic_DNA"/>
</dbReference>
<accession>A0ABU6HEX0</accession>
<dbReference type="RefSeq" id="WP_326296671.1">
    <property type="nucleotide sequence ID" value="NZ_JAYLLH010000007.1"/>
</dbReference>
<proteinExistence type="predicted"/>